<dbReference type="EMBL" id="GBRH01165823">
    <property type="protein sequence ID" value="JAE32073.1"/>
    <property type="molecule type" value="Transcribed_RNA"/>
</dbReference>
<sequence>MRRRRRCSATSLPRQASSPFRA</sequence>
<name>A0A0A9HGR0_ARUDO</name>
<reference evidence="2" key="2">
    <citation type="journal article" date="2015" name="Data Brief">
        <title>Shoot transcriptome of the giant reed, Arundo donax.</title>
        <authorList>
            <person name="Barrero R.A."/>
            <person name="Guerrero F.D."/>
            <person name="Moolhuijzen P."/>
            <person name="Goolsby J.A."/>
            <person name="Tidwell J."/>
            <person name="Bellgard S.E."/>
            <person name="Bellgard M.I."/>
        </authorList>
    </citation>
    <scope>NUCLEOTIDE SEQUENCE</scope>
    <source>
        <tissue evidence="2">Shoot tissue taken approximately 20 cm above the soil surface</tissue>
    </source>
</reference>
<dbReference type="AlphaFoldDB" id="A0A0A9HGR0"/>
<feature type="region of interest" description="Disordered" evidence="1">
    <location>
        <begin position="1"/>
        <end position="22"/>
    </location>
</feature>
<accession>A0A0A9HGR0</accession>
<reference evidence="2" key="1">
    <citation type="submission" date="2014-09" db="EMBL/GenBank/DDBJ databases">
        <authorList>
            <person name="Magalhaes I.L.F."/>
            <person name="Oliveira U."/>
            <person name="Santos F.R."/>
            <person name="Vidigal T.H.D.A."/>
            <person name="Brescovit A.D."/>
            <person name="Santos A.J."/>
        </authorList>
    </citation>
    <scope>NUCLEOTIDE SEQUENCE</scope>
    <source>
        <tissue evidence="2">Shoot tissue taken approximately 20 cm above the soil surface</tissue>
    </source>
</reference>
<proteinExistence type="predicted"/>
<evidence type="ECO:0000313" key="2">
    <source>
        <dbReference type="EMBL" id="JAE32073.1"/>
    </source>
</evidence>
<evidence type="ECO:0000256" key="1">
    <source>
        <dbReference type="SAM" id="MobiDB-lite"/>
    </source>
</evidence>
<feature type="compositionally biased region" description="Polar residues" evidence="1">
    <location>
        <begin position="8"/>
        <end position="22"/>
    </location>
</feature>
<organism evidence="2">
    <name type="scientific">Arundo donax</name>
    <name type="common">Giant reed</name>
    <name type="synonym">Donax arundinaceus</name>
    <dbReference type="NCBI Taxonomy" id="35708"/>
    <lineage>
        <taxon>Eukaryota</taxon>
        <taxon>Viridiplantae</taxon>
        <taxon>Streptophyta</taxon>
        <taxon>Embryophyta</taxon>
        <taxon>Tracheophyta</taxon>
        <taxon>Spermatophyta</taxon>
        <taxon>Magnoliopsida</taxon>
        <taxon>Liliopsida</taxon>
        <taxon>Poales</taxon>
        <taxon>Poaceae</taxon>
        <taxon>PACMAD clade</taxon>
        <taxon>Arundinoideae</taxon>
        <taxon>Arundineae</taxon>
        <taxon>Arundo</taxon>
    </lineage>
</organism>
<protein>
    <submittedName>
        <fullName evidence="2">Uncharacterized protein</fullName>
    </submittedName>
</protein>